<dbReference type="KEGG" id="mcj:MCON_0589"/>
<accession>F4BX32</accession>
<protein>
    <recommendedName>
        <fullName evidence="3">Nucleoside phosphorylase domain-containing protein</fullName>
    </recommendedName>
</protein>
<sequence>MEGAGAAAAIDQAGSQGIPTRFMMIRGISDLPRAKGVNKGRKERDAWKAYASNAAAAFVMGWIAEGAPLAAARRGDSQRAQKKQSV</sequence>
<dbReference type="Proteomes" id="UP000007807">
    <property type="component" value="Chromosome"/>
</dbReference>
<gene>
    <name evidence="1" type="ordered locus">MCON_0589</name>
</gene>
<evidence type="ECO:0008006" key="3">
    <source>
        <dbReference type="Google" id="ProtNLM"/>
    </source>
</evidence>
<evidence type="ECO:0000313" key="1">
    <source>
        <dbReference type="EMBL" id="AEB67422.1"/>
    </source>
</evidence>
<name>F4BX32_METSG</name>
<organism evidence="1 2">
    <name type="scientific">Methanothrix soehngenii (strain ATCC 5969 / DSM 3671 / JCM 10134 / NBRC 103675 / OCM 69 / GP-6)</name>
    <name type="common">Methanosaeta concilii</name>
    <dbReference type="NCBI Taxonomy" id="990316"/>
    <lineage>
        <taxon>Archaea</taxon>
        <taxon>Methanobacteriati</taxon>
        <taxon>Methanobacteriota</taxon>
        <taxon>Stenosarchaea group</taxon>
        <taxon>Methanomicrobia</taxon>
        <taxon>Methanotrichales</taxon>
        <taxon>Methanotrichaceae</taxon>
        <taxon>Methanothrix</taxon>
    </lineage>
</organism>
<reference evidence="1 2" key="1">
    <citation type="journal article" date="2011" name="J. Bacteriol.">
        <title>Complete genome sequence of Methanosaeta concilii, a specialist in aceticlastic methanogenesis.</title>
        <authorList>
            <person name="Barber R.D."/>
            <person name="Zhang L."/>
            <person name="Harnack M."/>
            <person name="Olson M.V."/>
            <person name="Kaul R."/>
            <person name="Ingram-Smith C."/>
            <person name="Smith K.S."/>
        </authorList>
    </citation>
    <scope>NUCLEOTIDE SEQUENCE [LARGE SCALE GENOMIC DNA]</scope>
    <source>
        <strain evidence="2">ATCC 5969 / DSM 3671 / JCM 10134 / NBRC 103675 / OCM 69 / GP-6</strain>
    </source>
</reference>
<dbReference type="InterPro" id="IPR035994">
    <property type="entry name" value="Nucleoside_phosphorylase_sf"/>
</dbReference>
<dbReference type="GO" id="GO:0003824">
    <property type="term" value="F:catalytic activity"/>
    <property type="evidence" value="ECO:0007669"/>
    <property type="project" value="InterPro"/>
</dbReference>
<dbReference type="EMBL" id="CP002565">
    <property type="protein sequence ID" value="AEB67422.1"/>
    <property type="molecule type" value="Genomic_DNA"/>
</dbReference>
<dbReference type="GO" id="GO:0009116">
    <property type="term" value="P:nucleoside metabolic process"/>
    <property type="evidence" value="ECO:0007669"/>
    <property type="project" value="InterPro"/>
</dbReference>
<dbReference type="Gene3D" id="3.40.50.1580">
    <property type="entry name" value="Nucleoside phosphorylase domain"/>
    <property type="match status" value="1"/>
</dbReference>
<dbReference type="HOGENOM" id="CLU_2490433_0_0_2"/>
<keyword evidence="2" id="KW-1185">Reference proteome</keyword>
<proteinExistence type="predicted"/>
<evidence type="ECO:0000313" key="2">
    <source>
        <dbReference type="Proteomes" id="UP000007807"/>
    </source>
</evidence>
<dbReference type="AlphaFoldDB" id="F4BX32"/>
<dbReference type="InParanoid" id="F4BX32"/>